<evidence type="ECO:0000256" key="1">
    <source>
        <dbReference type="SAM" id="MobiDB-lite"/>
    </source>
</evidence>
<feature type="region of interest" description="Disordered" evidence="1">
    <location>
        <begin position="1"/>
        <end position="25"/>
    </location>
</feature>
<sequence length="155" mass="16988">MSWGDVWVSGGNERPEVGPGSPKAPWVKAGVITREERAFIEAIQKMRGTRKGQPRAVDFSLQMQNYDVALTREDAKKGALSFAPDGLWLLIDVSPAGAEEPRYVVTANRVHAVTGRRNPPAAKMERRPVATFPLRAKAGHMGISAFESVRNASDY</sequence>
<proteinExistence type="predicted"/>
<gene>
    <name evidence="2" type="ORF">ACFPWU_00230</name>
</gene>
<comment type="caution">
    <text evidence="2">The sequence shown here is derived from an EMBL/GenBank/DDBJ whole genome shotgun (WGS) entry which is preliminary data.</text>
</comment>
<reference evidence="3" key="1">
    <citation type="journal article" date="2019" name="Int. J. Syst. Evol. Microbiol.">
        <title>The Global Catalogue of Microorganisms (GCM) 10K type strain sequencing project: providing services to taxonomists for standard genome sequencing and annotation.</title>
        <authorList>
            <consortium name="The Broad Institute Genomics Platform"/>
            <consortium name="The Broad Institute Genome Sequencing Center for Infectious Disease"/>
            <person name="Wu L."/>
            <person name="Ma J."/>
        </authorList>
    </citation>
    <scope>NUCLEOTIDE SEQUENCE [LARGE SCALE GENOMIC DNA]</scope>
    <source>
        <strain evidence="3">DFY28</strain>
    </source>
</reference>
<organism evidence="2 3">
    <name type="scientific">Nocardioides yefusunii</name>
    <dbReference type="NCBI Taxonomy" id="2500546"/>
    <lineage>
        <taxon>Bacteria</taxon>
        <taxon>Bacillati</taxon>
        <taxon>Actinomycetota</taxon>
        <taxon>Actinomycetes</taxon>
        <taxon>Propionibacteriales</taxon>
        <taxon>Nocardioidaceae</taxon>
        <taxon>Nocardioides</taxon>
    </lineage>
</organism>
<keyword evidence="3" id="KW-1185">Reference proteome</keyword>
<dbReference type="EMBL" id="JBHSQI010000001">
    <property type="protein sequence ID" value="MFC6152096.1"/>
    <property type="molecule type" value="Genomic_DNA"/>
</dbReference>
<dbReference type="RefSeq" id="WP_128220110.1">
    <property type="nucleotide sequence ID" value="NZ_CP034929.1"/>
</dbReference>
<evidence type="ECO:0000313" key="2">
    <source>
        <dbReference type="EMBL" id="MFC6152096.1"/>
    </source>
</evidence>
<accession>A0ABW1QRI8</accession>
<evidence type="ECO:0000313" key="3">
    <source>
        <dbReference type="Proteomes" id="UP001596098"/>
    </source>
</evidence>
<name>A0ABW1QRI8_9ACTN</name>
<dbReference type="Proteomes" id="UP001596098">
    <property type="component" value="Unassembled WGS sequence"/>
</dbReference>
<protein>
    <submittedName>
        <fullName evidence="2">Uncharacterized protein</fullName>
    </submittedName>
</protein>